<protein>
    <submittedName>
        <fullName evidence="1">Uncharacterized protein</fullName>
    </submittedName>
</protein>
<comment type="caution">
    <text evidence="1">The sequence shown here is derived from an EMBL/GenBank/DDBJ whole genome shotgun (WGS) entry which is preliminary data.</text>
</comment>
<keyword evidence="2" id="KW-1185">Reference proteome</keyword>
<name>A0A6L9SHN2_9ACTN</name>
<dbReference type="Proteomes" id="UP000475214">
    <property type="component" value="Unassembled WGS sequence"/>
</dbReference>
<dbReference type="EMBL" id="JAAGOA010000027">
    <property type="protein sequence ID" value="NEE03942.1"/>
    <property type="molecule type" value="Genomic_DNA"/>
</dbReference>
<evidence type="ECO:0000313" key="2">
    <source>
        <dbReference type="Proteomes" id="UP000475214"/>
    </source>
</evidence>
<sequence>MTWAEADYVEYLQQERRLFAWVMQRHGGLSPDESEAAALEQYPYEPSDAPFRGLVFHDEAWHWAMLAIHGDRYWADHPEFAQASAEYRALG</sequence>
<dbReference type="RefSeq" id="WP_163744049.1">
    <property type="nucleotide sequence ID" value="NZ_JAAGOA010000027.1"/>
</dbReference>
<accession>A0A6L9SHN2</accession>
<proteinExistence type="predicted"/>
<reference evidence="1 2" key="1">
    <citation type="submission" date="2020-02" db="EMBL/GenBank/DDBJ databases">
        <authorList>
            <person name="Li X.-J."/>
            <person name="Han X.-M."/>
        </authorList>
    </citation>
    <scope>NUCLEOTIDE SEQUENCE [LARGE SCALE GENOMIC DNA]</scope>
    <source>
        <strain evidence="1 2">CCTCC AB 2017055</strain>
    </source>
</reference>
<gene>
    <name evidence="1" type="ORF">G1H10_27615</name>
</gene>
<organism evidence="1 2">
    <name type="scientific">Phytoactinopolyspora halotolerans</name>
    <dbReference type="NCBI Taxonomy" id="1981512"/>
    <lineage>
        <taxon>Bacteria</taxon>
        <taxon>Bacillati</taxon>
        <taxon>Actinomycetota</taxon>
        <taxon>Actinomycetes</taxon>
        <taxon>Jiangellales</taxon>
        <taxon>Jiangellaceae</taxon>
        <taxon>Phytoactinopolyspora</taxon>
    </lineage>
</organism>
<evidence type="ECO:0000313" key="1">
    <source>
        <dbReference type="EMBL" id="NEE03942.1"/>
    </source>
</evidence>
<dbReference type="AlphaFoldDB" id="A0A6L9SHN2"/>